<dbReference type="Proteomes" id="UP000238823">
    <property type="component" value="Unassembled WGS sequence"/>
</dbReference>
<evidence type="ECO:0000313" key="2">
    <source>
        <dbReference type="Proteomes" id="UP000238823"/>
    </source>
</evidence>
<comment type="caution">
    <text evidence="1">The sequence shown here is derived from an EMBL/GenBank/DDBJ whole genome shotgun (WGS) entry which is preliminary data.</text>
</comment>
<dbReference type="AlphaFoldDB" id="A0A2S9YDM6"/>
<sequence length="265" mass="29078">MPSTALARAELHLLWSLDEGADHARRGHAYVFADPPRARWVSLEHSPATTPQMVEIMAAWQAAHPQTPALELRRITQWAEPGGRWRFRGDLGGLRQLLATLELVDDGSAMSESPPLPELPVAFLRAPITCLVHARLGQVDWPAALEAPEVCVGPLGIVSAHADDDKLVVCAARPGSIHAGSGQTRTAAVWCSDGGGAGWRELGWALDPNHEQPRAWPPEQIERVELVAGSPVIAWDDPWIDWESGDQWLGTWAPAEQRWRVSIRD</sequence>
<dbReference type="EMBL" id="PVNL01000108">
    <property type="protein sequence ID" value="PRQ03219.1"/>
    <property type="molecule type" value="Genomic_DNA"/>
</dbReference>
<organism evidence="1 2">
    <name type="scientific">Enhygromyxa salina</name>
    <dbReference type="NCBI Taxonomy" id="215803"/>
    <lineage>
        <taxon>Bacteria</taxon>
        <taxon>Pseudomonadati</taxon>
        <taxon>Myxococcota</taxon>
        <taxon>Polyangia</taxon>
        <taxon>Nannocystales</taxon>
        <taxon>Nannocystaceae</taxon>
        <taxon>Enhygromyxa</taxon>
    </lineage>
</organism>
<protein>
    <submittedName>
        <fullName evidence="1">Uncharacterized protein</fullName>
    </submittedName>
</protein>
<proteinExistence type="predicted"/>
<gene>
    <name evidence="1" type="ORF">ENSA7_52960</name>
</gene>
<name>A0A2S9YDM6_9BACT</name>
<dbReference type="RefSeq" id="WP_106092185.1">
    <property type="nucleotide sequence ID" value="NZ_PVNL01000108.1"/>
</dbReference>
<accession>A0A2S9YDM6</accession>
<evidence type="ECO:0000313" key="1">
    <source>
        <dbReference type="EMBL" id="PRQ03219.1"/>
    </source>
</evidence>
<reference evidence="1 2" key="1">
    <citation type="submission" date="2018-03" db="EMBL/GenBank/DDBJ databases">
        <title>Draft Genome Sequences of the Obligatory Marine Myxobacteria Enhygromyxa salina SWB007.</title>
        <authorList>
            <person name="Poehlein A."/>
            <person name="Moghaddam J.A."/>
            <person name="Harms H."/>
            <person name="Alanjari M."/>
            <person name="Koenig G.M."/>
            <person name="Daniel R."/>
            <person name="Schaeberle T.F."/>
        </authorList>
    </citation>
    <scope>NUCLEOTIDE SEQUENCE [LARGE SCALE GENOMIC DNA]</scope>
    <source>
        <strain evidence="1 2">SWB007</strain>
    </source>
</reference>